<name>A0AAW2T5X4_SESRA</name>
<feature type="domain" description="DUF4283" evidence="1">
    <location>
        <begin position="67"/>
        <end position="141"/>
    </location>
</feature>
<accession>A0AAW2T5X4</accession>
<proteinExistence type="predicted"/>
<evidence type="ECO:0000259" key="1">
    <source>
        <dbReference type="Pfam" id="PF14111"/>
    </source>
</evidence>
<dbReference type="Pfam" id="PF14111">
    <property type="entry name" value="DUF4283"/>
    <property type="match status" value="1"/>
</dbReference>
<organism evidence="2">
    <name type="scientific">Sesamum radiatum</name>
    <name type="common">Black benniseed</name>
    <dbReference type="NCBI Taxonomy" id="300843"/>
    <lineage>
        <taxon>Eukaryota</taxon>
        <taxon>Viridiplantae</taxon>
        <taxon>Streptophyta</taxon>
        <taxon>Embryophyta</taxon>
        <taxon>Tracheophyta</taxon>
        <taxon>Spermatophyta</taxon>
        <taxon>Magnoliopsida</taxon>
        <taxon>eudicotyledons</taxon>
        <taxon>Gunneridae</taxon>
        <taxon>Pentapetalae</taxon>
        <taxon>asterids</taxon>
        <taxon>lamiids</taxon>
        <taxon>Lamiales</taxon>
        <taxon>Pedaliaceae</taxon>
        <taxon>Sesamum</taxon>
    </lineage>
</organism>
<sequence>MAYESSEVDEGMRGTRVEVGPGCDNIRRVSEYMYDGVCSEMLVKGIVLTKVEQDSLLIQQWDWIWMEEQEGYYLVGRILSSKTHRTEFIRSTLASVMNPKKEMTIKDIGKGRLLFKFHHPLDRTRVLDGQPWSFERNLIVLSPTRADDNPNVRPDDRKTN</sequence>
<protein>
    <recommendedName>
        <fullName evidence="1">DUF4283 domain-containing protein</fullName>
    </recommendedName>
</protein>
<dbReference type="AlphaFoldDB" id="A0AAW2T5X4"/>
<comment type="caution">
    <text evidence="2">The sequence shown here is derived from an EMBL/GenBank/DDBJ whole genome shotgun (WGS) entry which is preliminary data.</text>
</comment>
<dbReference type="EMBL" id="JACGWJ010000009">
    <property type="protein sequence ID" value="KAL0400240.1"/>
    <property type="molecule type" value="Genomic_DNA"/>
</dbReference>
<gene>
    <name evidence="2" type="ORF">Sradi_2367300</name>
</gene>
<reference evidence="2" key="2">
    <citation type="journal article" date="2024" name="Plant">
        <title>Genomic evolution and insights into agronomic trait innovations of Sesamum species.</title>
        <authorList>
            <person name="Miao H."/>
            <person name="Wang L."/>
            <person name="Qu L."/>
            <person name="Liu H."/>
            <person name="Sun Y."/>
            <person name="Le M."/>
            <person name="Wang Q."/>
            <person name="Wei S."/>
            <person name="Zheng Y."/>
            <person name="Lin W."/>
            <person name="Duan Y."/>
            <person name="Cao H."/>
            <person name="Xiong S."/>
            <person name="Wang X."/>
            <person name="Wei L."/>
            <person name="Li C."/>
            <person name="Ma Q."/>
            <person name="Ju M."/>
            <person name="Zhao R."/>
            <person name="Li G."/>
            <person name="Mu C."/>
            <person name="Tian Q."/>
            <person name="Mei H."/>
            <person name="Zhang T."/>
            <person name="Gao T."/>
            <person name="Zhang H."/>
        </authorList>
    </citation>
    <scope>NUCLEOTIDE SEQUENCE</scope>
    <source>
        <strain evidence="2">G02</strain>
    </source>
</reference>
<reference evidence="2" key="1">
    <citation type="submission" date="2020-06" db="EMBL/GenBank/DDBJ databases">
        <authorList>
            <person name="Li T."/>
            <person name="Hu X."/>
            <person name="Zhang T."/>
            <person name="Song X."/>
            <person name="Zhang H."/>
            <person name="Dai N."/>
            <person name="Sheng W."/>
            <person name="Hou X."/>
            <person name="Wei L."/>
        </authorList>
    </citation>
    <scope>NUCLEOTIDE SEQUENCE</scope>
    <source>
        <strain evidence="2">G02</strain>
        <tissue evidence="2">Leaf</tissue>
    </source>
</reference>
<dbReference type="InterPro" id="IPR025558">
    <property type="entry name" value="DUF4283"/>
</dbReference>
<evidence type="ECO:0000313" key="2">
    <source>
        <dbReference type="EMBL" id="KAL0400240.1"/>
    </source>
</evidence>